<organism evidence="2 3">
    <name type="scientific">Actinomycetospora straminea</name>
    <dbReference type="NCBI Taxonomy" id="663607"/>
    <lineage>
        <taxon>Bacteria</taxon>
        <taxon>Bacillati</taxon>
        <taxon>Actinomycetota</taxon>
        <taxon>Actinomycetes</taxon>
        <taxon>Pseudonocardiales</taxon>
        <taxon>Pseudonocardiaceae</taxon>
        <taxon>Actinomycetospora</taxon>
    </lineage>
</organism>
<sequence>MEGRLMGFVGVSDLDAAERFYGDVLGLELADERPFALVADVDGTMLRITEVPTPAAAPYTVLGWRVRDLASAVDELAGRGVEFTRYEGMGQDERGIWTAPGGTRIAWFLDPDRNNLSLAEI</sequence>
<dbReference type="Gene3D" id="3.10.180.10">
    <property type="entry name" value="2,3-Dihydroxybiphenyl 1,2-Dioxygenase, domain 1"/>
    <property type="match status" value="1"/>
</dbReference>
<evidence type="ECO:0000259" key="1">
    <source>
        <dbReference type="PROSITE" id="PS51819"/>
    </source>
</evidence>
<dbReference type="Proteomes" id="UP001500457">
    <property type="component" value="Unassembled WGS sequence"/>
</dbReference>
<dbReference type="InterPro" id="IPR037523">
    <property type="entry name" value="VOC_core"/>
</dbReference>
<dbReference type="CDD" id="cd06587">
    <property type="entry name" value="VOC"/>
    <property type="match status" value="1"/>
</dbReference>
<name>A0ABP9E7P0_9PSEU</name>
<dbReference type="InterPro" id="IPR029068">
    <property type="entry name" value="Glyas_Bleomycin-R_OHBP_Dase"/>
</dbReference>
<reference evidence="3" key="1">
    <citation type="journal article" date="2019" name="Int. J. Syst. Evol. Microbiol.">
        <title>The Global Catalogue of Microorganisms (GCM) 10K type strain sequencing project: providing services to taxonomists for standard genome sequencing and annotation.</title>
        <authorList>
            <consortium name="The Broad Institute Genomics Platform"/>
            <consortium name="The Broad Institute Genome Sequencing Center for Infectious Disease"/>
            <person name="Wu L."/>
            <person name="Ma J."/>
        </authorList>
    </citation>
    <scope>NUCLEOTIDE SEQUENCE [LARGE SCALE GENOMIC DNA]</scope>
    <source>
        <strain evidence="3">JCM 17983</strain>
    </source>
</reference>
<feature type="domain" description="VOC" evidence="1">
    <location>
        <begin position="1"/>
        <end position="121"/>
    </location>
</feature>
<evidence type="ECO:0000313" key="3">
    <source>
        <dbReference type="Proteomes" id="UP001500457"/>
    </source>
</evidence>
<evidence type="ECO:0000313" key="2">
    <source>
        <dbReference type="EMBL" id="GAA4866692.1"/>
    </source>
</evidence>
<dbReference type="SUPFAM" id="SSF54593">
    <property type="entry name" value="Glyoxalase/Bleomycin resistance protein/Dihydroxybiphenyl dioxygenase"/>
    <property type="match status" value="1"/>
</dbReference>
<accession>A0ABP9E7P0</accession>
<proteinExistence type="predicted"/>
<keyword evidence="3" id="KW-1185">Reference proteome</keyword>
<dbReference type="Pfam" id="PF00903">
    <property type="entry name" value="Glyoxalase"/>
    <property type="match status" value="1"/>
</dbReference>
<dbReference type="InterPro" id="IPR004360">
    <property type="entry name" value="Glyas_Fos-R_dOase_dom"/>
</dbReference>
<dbReference type="RefSeq" id="WP_274229959.1">
    <property type="nucleotide sequence ID" value="NZ_BAABHQ010000002.1"/>
</dbReference>
<dbReference type="EMBL" id="BAABHQ010000002">
    <property type="protein sequence ID" value="GAA4866692.1"/>
    <property type="molecule type" value="Genomic_DNA"/>
</dbReference>
<protein>
    <submittedName>
        <fullName evidence="2">VOC family protein</fullName>
    </submittedName>
</protein>
<dbReference type="PROSITE" id="PS51819">
    <property type="entry name" value="VOC"/>
    <property type="match status" value="1"/>
</dbReference>
<gene>
    <name evidence="2" type="ORF">GCM10023203_13830</name>
</gene>
<comment type="caution">
    <text evidence="2">The sequence shown here is derived from an EMBL/GenBank/DDBJ whole genome shotgun (WGS) entry which is preliminary data.</text>
</comment>